<dbReference type="KEGG" id="sro:Sros_6366"/>
<organism evidence="2 3">
    <name type="scientific">Streptosporangium roseum (strain ATCC 12428 / DSM 43021 / JCM 3005 / KCTC 9067 / NCIMB 10171 / NRRL 2505 / NI 9100)</name>
    <dbReference type="NCBI Taxonomy" id="479432"/>
    <lineage>
        <taxon>Bacteria</taxon>
        <taxon>Bacillati</taxon>
        <taxon>Actinomycetota</taxon>
        <taxon>Actinomycetes</taxon>
        <taxon>Streptosporangiales</taxon>
        <taxon>Streptosporangiaceae</taxon>
        <taxon>Streptosporangium</taxon>
    </lineage>
</organism>
<dbReference type="OrthoDB" id="4337906at2"/>
<proteinExistence type="predicted"/>
<dbReference type="HOGENOM" id="CLU_1069276_0_0_11"/>
<dbReference type="STRING" id="479432.Sros_6366"/>
<accession>D2B081</accession>
<protein>
    <submittedName>
        <fullName evidence="2">Transposase</fullName>
    </submittedName>
</protein>
<feature type="domain" description="DUF4158" evidence="1">
    <location>
        <begin position="6"/>
        <end position="173"/>
    </location>
</feature>
<dbReference type="eggNOG" id="COG4644">
    <property type="taxonomic scope" value="Bacteria"/>
</dbReference>
<dbReference type="EMBL" id="CP001814">
    <property type="protein sequence ID" value="ACZ89087.1"/>
    <property type="molecule type" value="Genomic_DNA"/>
</dbReference>
<dbReference type="Proteomes" id="UP000002029">
    <property type="component" value="Chromosome"/>
</dbReference>
<keyword evidence="3" id="KW-1185">Reference proteome</keyword>
<reference evidence="2 3" key="1">
    <citation type="journal article" date="2010" name="Stand. Genomic Sci.">
        <title>Complete genome sequence of Streptosporangium roseum type strain (NI 9100).</title>
        <authorList>
            <person name="Nolan M."/>
            <person name="Sikorski J."/>
            <person name="Jando M."/>
            <person name="Lucas S."/>
            <person name="Lapidus A."/>
            <person name="Glavina Del Rio T."/>
            <person name="Chen F."/>
            <person name="Tice H."/>
            <person name="Pitluck S."/>
            <person name="Cheng J.F."/>
            <person name="Chertkov O."/>
            <person name="Sims D."/>
            <person name="Meincke L."/>
            <person name="Brettin T."/>
            <person name="Han C."/>
            <person name="Detter J.C."/>
            <person name="Bruce D."/>
            <person name="Goodwin L."/>
            <person name="Land M."/>
            <person name="Hauser L."/>
            <person name="Chang Y.J."/>
            <person name="Jeffries C.D."/>
            <person name="Ivanova N."/>
            <person name="Mavromatis K."/>
            <person name="Mikhailova N."/>
            <person name="Chen A."/>
            <person name="Palaniappan K."/>
            <person name="Chain P."/>
            <person name="Rohde M."/>
            <person name="Goker M."/>
            <person name="Bristow J."/>
            <person name="Eisen J.A."/>
            <person name="Markowitz V."/>
            <person name="Hugenholtz P."/>
            <person name="Kyrpides N.C."/>
            <person name="Klenk H.P."/>
        </authorList>
    </citation>
    <scope>NUCLEOTIDE SEQUENCE [LARGE SCALE GENOMIC DNA]</scope>
    <source>
        <strain evidence="3">ATCC 12428 / DSM 43021 / JCM 3005 / NI 9100</strain>
    </source>
</reference>
<dbReference type="InterPro" id="IPR025296">
    <property type="entry name" value="DUF4158"/>
</dbReference>
<evidence type="ECO:0000313" key="2">
    <source>
        <dbReference type="EMBL" id="ACZ89087.1"/>
    </source>
</evidence>
<name>D2B081_STRRD</name>
<evidence type="ECO:0000259" key="1">
    <source>
        <dbReference type="Pfam" id="PF13700"/>
    </source>
</evidence>
<dbReference type="AlphaFoldDB" id="D2B081"/>
<dbReference type="Pfam" id="PF13700">
    <property type="entry name" value="DUF4158"/>
    <property type="match status" value="1"/>
</dbReference>
<gene>
    <name evidence="2" type="ordered locus">Sros_6366</name>
</gene>
<evidence type="ECO:0000313" key="3">
    <source>
        <dbReference type="Proteomes" id="UP000002029"/>
    </source>
</evidence>
<sequence length="260" mass="27984">MSEKMFSEEQLEQLRSFPEISVDELIRYFTPTSADVAFVDPGKGRGPVDRLGMLVQLCTLPRLGFVPDDVGSAPPAAVGRVAERLGVAPAALRLYGKRDQTRSDHLGLIAKYLEWQSAPAGSQAMKELEQFLLDRAMEHDSPTLLFNLAREYLMAAKVIRPGVLILAKMVGTARKAAADLTSQLVGHLLTAELRADLERMLVVDAGLGMTRLEWLVTPARDASAGQQAASPWAGHTAKTPGIGLMVGVIARARAGSGNLT</sequence>